<dbReference type="Gene3D" id="3.10.450.50">
    <property type="match status" value="1"/>
</dbReference>
<evidence type="ECO:0000313" key="2">
    <source>
        <dbReference type="EMBL" id="GAA3034599.1"/>
    </source>
</evidence>
<sequence length="161" mass="17631">MTETQENQESQESPFGSGAYTPTAEDRESVEAWFAVYDAHSAKVDVERMADMAMFPLNVVTDGPDGDGLADRWTRERFTSTMAEVMGGGEQGDIEMRSVRTPHFLTANLVVVITDATVTMNGETHGMRYADLLVKSGGQWVFQTMVQGGWADAWKEAPASA</sequence>
<keyword evidence="3" id="KW-1185">Reference proteome</keyword>
<dbReference type="InterPro" id="IPR032710">
    <property type="entry name" value="NTF2-like_dom_sf"/>
</dbReference>
<proteinExistence type="predicted"/>
<accession>A0ABP6L6Z4</accession>
<feature type="region of interest" description="Disordered" evidence="1">
    <location>
        <begin position="1"/>
        <end position="23"/>
    </location>
</feature>
<comment type="caution">
    <text evidence="2">The sequence shown here is derived from an EMBL/GenBank/DDBJ whole genome shotgun (WGS) entry which is preliminary data.</text>
</comment>
<name>A0ABP6L6Z4_9ACTN</name>
<feature type="compositionally biased region" description="Low complexity" evidence="1">
    <location>
        <begin position="1"/>
        <end position="13"/>
    </location>
</feature>
<reference evidence="3" key="1">
    <citation type="journal article" date="2019" name="Int. J. Syst. Evol. Microbiol.">
        <title>The Global Catalogue of Microorganisms (GCM) 10K type strain sequencing project: providing services to taxonomists for standard genome sequencing and annotation.</title>
        <authorList>
            <consortium name="The Broad Institute Genomics Platform"/>
            <consortium name="The Broad Institute Genome Sequencing Center for Infectious Disease"/>
            <person name="Wu L."/>
            <person name="Ma J."/>
        </authorList>
    </citation>
    <scope>NUCLEOTIDE SEQUENCE [LARGE SCALE GENOMIC DNA]</scope>
    <source>
        <strain evidence="3">JCM 3106</strain>
    </source>
</reference>
<evidence type="ECO:0008006" key="4">
    <source>
        <dbReference type="Google" id="ProtNLM"/>
    </source>
</evidence>
<dbReference type="RefSeq" id="WP_344904937.1">
    <property type="nucleotide sequence ID" value="NZ_BAAAWD010000022.1"/>
</dbReference>
<dbReference type="EMBL" id="BAAAWD010000022">
    <property type="protein sequence ID" value="GAA3034599.1"/>
    <property type="molecule type" value="Genomic_DNA"/>
</dbReference>
<dbReference type="Proteomes" id="UP001499930">
    <property type="component" value="Unassembled WGS sequence"/>
</dbReference>
<evidence type="ECO:0000313" key="3">
    <source>
        <dbReference type="Proteomes" id="UP001499930"/>
    </source>
</evidence>
<protein>
    <recommendedName>
        <fullName evidence="4">Nuclear transport factor 2 family protein</fullName>
    </recommendedName>
</protein>
<dbReference type="SUPFAM" id="SSF54427">
    <property type="entry name" value="NTF2-like"/>
    <property type="match status" value="1"/>
</dbReference>
<gene>
    <name evidence="2" type="ORF">GCM10017559_72710</name>
</gene>
<evidence type="ECO:0000256" key="1">
    <source>
        <dbReference type="SAM" id="MobiDB-lite"/>
    </source>
</evidence>
<organism evidence="2 3">
    <name type="scientific">Streptosporangium longisporum</name>
    <dbReference type="NCBI Taxonomy" id="46187"/>
    <lineage>
        <taxon>Bacteria</taxon>
        <taxon>Bacillati</taxon>
        <taxon>Actinomycetota</taxon>
        <taxon>Actinomycetes</taxon>
        <taxon>Streptosporangiales</taxon>
        <taxon>Streptosporangiaceae</taxon>
        <taxon>Streptosporangium</taxon>
    </lineage>
</organism>